<dbReference type="Gene3D" id="1.20.80.10">
    <property type="match status" value="1"/>
</dbReference>
<dbReference type="InterPro" id="IPR019749">
    <property type="entry name" value="Band_41_domain"/>
</dbReference>
<gene>
    <name evidence="7" type="ORF">CJOHNSTONI_LOCUS8431</name>
</gene>
<evidence type="ECO:0000256" key="1">
    <source>
        <dbReference type="ARBA" id="ARBA00004536"/>
    </source>
</evidence>
<dbReference type="InterPro" id="IPR008379">
    <property type="entry name" value="Band_4.1_C"/>
</dbReference>
<dbReference type="InterPro" id="IPR000798">
    <property type="entry name" value="Ez/rad/moesin-like"/>
</dbReference>
<evidence type="ECO:0000256" key="2">
    <source>
        <dbReference type="ARBA" id="ARBA00022025"/>
    </source>
</evidence>
<dbReference type="CDD" id="cd01765">
    <property type="entry name" value="FERM_F0_F1"/>
    <property type="match status" value="1"/>
</dbReference>
<dbReference type="PANTHER" id="PTHR23280:SF21">
    <property type="entry name" value="PROTEIN 4.1 HOMOLOG"/>
    <property type="match status" value="1"/>
</dbReference>
<evidence type="ECO:0000256" key="4">
    <source>
        <dbReference type="ARBA" id="ARBA00043944"/>
    </source>
</evidence>
<dbReference type="InterPro" id="IPR019748">
    <property type="entry name" value="FERM_central"/>
</dbReference>
<dbReference type="PRINTS" id="PR00661">
    <property type="entry name" value="ERMFAMILY"/>
</dbReference>
<reference evidence="7" key="1">
    <citation type="submission" date="2021-09" db="EMBL/GenBank/DDBJ databases">
        <authorList>
            <consortium name="Pathogen Informatics"/>
        </authorList>
    </citation>
    <scope>NUCLEOTIDE SEQUENCE</scope>
</reference>
<dbReference type="OrthoDB" id="6589456at2759"/>
<dbReference type="PANTHER" id="PTHR23280">
    <property type="entry name" value="4.1 G PROTEIN"/>
    <property type="match status" value="1"/>
</dbReference>
<dbReference type="InterPro" id="IPR000299">
    <property type="entry name" value="FERM_domain"/>
</dbReference>
<dbReference type="SMART" id="SM00295">
    <property type="entry name" value="B41"/>
    <property type="match status" value="1"/>
</dbReference>
<dbReference type="GO" id="GO:0031032">
    <property type="term" value="P:actomyosin structure organization"/>
    <property type="evidence" value="ECO:0007669"/>
    <property type="project" value="TreeGrafter"/>
</dbReference>
<dbReference type="Pfam" id="PF09379">
    <property type="entry name" value="FERM_N"/>
    <property type="match status" value="1"/>
</dbReference>
<evidence type="ECO:0000256" key="3">
    <source>
        <dbReference type="ARBA" id="ARBA00022553"/>
    </source>
</evidence>
<comment type="caution">
    <text evidence="7">The sequence shown here is derived from an EMBL/GenBank/DDBJ whole genome shotgun (WGS) entry which is preliminary data.</text>
</comment>
<dbReference type="InterPro" id="IPR018980">
    <property type="entry name" value="FERM_PH-like_C"/>
</dbReference>
<protein>
    <recommendedName>
        <fullName evidence="2">Moesin/ezrin/radixin homolog 1</fullName>
    </recommendedName>
</protein>
<dbReference type="PROSITE" id="PS50057">
    <property type="entry name" value="FERM_3"/>
    <property type="match status" value="1"/>
</dbReference>
<dbReference type="GO" id="GO:0005198">
    <property type="term" value="F:structural molecule activity"/>
    <property type="evidence" value="ECO:0007669"/>
    <property type="project" value="InterPro"/>
</dbReference>
<evidence type="ECO:0000313" key="8">
    <source>
        <dbReference type="Proteomes" id="UP000746747"/>
    </source>
</evidence>
<dbReference type="InterPro" id="IPR029071">
    <property type="entry name" value="Ubiquitin-like_domsf"/>
</dbReference>
<evidence type="ECO:0000256" key="5">
    <source>
        <dbReference type="SAM" id="MobiDB-lite"/>
    </source>
</evidence>
<evidence type="ECO:0000259" key="6">
    <source>
        <dbReference type="PROSITE" id="PS50057"/>
    </source>
</evidence>
<dbReference type="SMART" id="SM01196">
    <property type="entry name" value="FERM_C"/>
    <property type="match status" value="1"/>
</dbReference>
<dbReference type="EMBL" id="CAKAEH010001700">
    <property type="protein sequence ID" value="CAG9538757.1"/>
    <property type="molecule type" value="Genomic_DNA"/>
</dbReference>
<dbReference type="InterPro" id="IPR019747">
    <property type="entry name" value="FERM_CS"/>
</dbReference>
<dbReference type="PROSITE" id="PS00661">
    <property type="entry name" value="FERM_2"/>
    <property type="match status" value="1"/>
</dbReference>
<feature type="compositionally biased region" description="Basic residues" evidence="5">
    <location>
        <begin position="2047"/>
        <end position="2056"/>
    </location>
</feature>
<evidence type="ECO:0000313" key="7">
    <source>
        <dbReference type="EMBL" id="CAG9538757.1"/>
    </source>
</evidence>
<feature type="domain" description="FERM" evidence="6">
    <location>
        <begin position="31"/>
        <end position="312"/>
    </location>
</feature>
<dbReference type="InterPro" id="IPR011993">
    <property type="entry name" value="PH-like_dom_sf"/>
</dbReference>
<keyword evidence="8" id="KW-1185">Reference proteome</keyword>
<dbReference type="CDD" id="cd14473">
    <property type="entry name" value="FERM_B-lobe"/>
    <property type="match status" value="1"/>
</dbReference>
<dbReference type="Pfam" id="PF00373">
    <property type="entry name" value="FERM_M"/>
    <property type="match status" value="1"/>
</dbReference>
<dbReference type="InterPro" id="IPR018979">
    <property type="entry name" value="FERM_N"/>
</dbReference>
<dbReference type="InterPro" id="IPR014847">
    <property type="entry name" value="FA"/>
</dbReference>
<dbReference type="Pfam" id="PF09380">
    <property type="entry name" value="FERM_C"/>
    <property type="match status" value="1"/>
</dbReference>
<dbReference type="SUPFAM" id="SSF47031">
    <property type="entry name" value="Second domain of FERM"/>
    <property type="match status" value="1"/>
</dbReference>
<accession>A0A8J2MAC9</accession>
<dbReference type="SMART" id="SM01195">
    <property type="entry name" value="FA"/>
    <property type="match status" value="1"/>
</dbReference>
<dbReference type="PRINTS" id="PR00935">
    <property type="entry name" value="BAND41"/>
</dbReference>
<organism evidence="7 8">
    <name type="scientific">Cercopithifilaria johnstoni</name>
    <dbReference type="NCBI Taxonomy" id="2874296"/>
    <lineage>
        <taxon>Eukaryota</taxon>
        <taxon>Metazoa</taxon>
        <taxon>Ecdysozoa</taxon>
        <taxon>Nematoda</taxon>
        <taxon>Chromadorea</taxon>
        <taxon>Rhabditida</taxon>
        <taxon>Spirurina</taxon>
        <taxon>Spiruromorpha</taxon>
        <taxon>Filarioidea</taxon>
        <taxon>Onchocercidae</taxon>
        <taxon>Cercopithifilaria</taxon>
    </lineage>
</organism>
<dbReference type="InterPro" id="IPR035963">
    <property type="entry name" value="FERM_2"/>
</dbReference>
<feature type="region of interest" description="Disordered" evidence="5">
    <location>
        <begin position="2038"/>
        <end position="2100"/>
    </location>
</feature>
<feature type="region of interest" description="Disordered" evidence="5">
    <location>
        <begin position="1300"/>
        <end position="1330"/>
    </location>
</feature>
<dbReference type="SUPFAM" id="SSF54236">
    <property type="entry name" value="Ubiquitin-like"/>
    <property type="match status" value="1"/>
</dbReference>
<dbReference type="Proteomes" id="UP000746747">
    <property type="component" value="Unassembled WGS sequence"/>
</dbReference>
<dbReference type="GO" id="GO:0005886">
    <property type="term" value="C:plasma membrane"/>
    <property type="evidence" value="ECO:0007669"/>
    <property type="project" value="TreeGrafter"/>
</dbReference>
<proteinExistence type="predicted"/>
<dbReference type="PROSITE" id="PS00660">
    <property type="entry name" value="FERM_1"/>
    <property type="match status" value="1"/>
</dbReference>
<keyword evidence="3" id="KW-0597">Phosphoprotein</keyword>
<dbReference type="InterPro" id="IPR014352">
    <property type="entry name" value="FERM/acyl-CoA-bd_prot_sf"/>
</dbReference>
<feature type="compositionally biased region" description="Low complexity" evidence="5">
    <location>
        <begin position="1309"/>
        <end position="1327"/>
    </location>
</feature>
<dbReference type="Gene3D" id="2.30.29.30">
    <property type="entry name" value="Pleckstrin-homology domain (PH domain)/Phosphotyrosine-binding domain (PTB)"/>
    <property type="match status" value="1"/>
</dbReference>
<dbReference type="GO" id="GO:0003779">
    <property type="term" value="F:actin binding"/>
    <property type="evidence" value="ECO:0007669"/>
    <property type="project" value="InterPro"/>
</dbReference>
<name>A0A8J2MAC9_9BILA</name>
<dbReference type="GO" id="GO:0005912">
    <property type="term" value="C:adherens junction"/>
    <property type="evidence" value="ECO:0007669"/>
    <property type="project" value="UniProtKB-SubCell"/>
</dbReference>
<comment type="subcellular location">
    <subcellularLocation>
        <location evidence="1">Cell junction</location>
        <location evidence="1">Adherens junction</location>
    </subcellularLocation>
    <subcellularLocation>
        <location evidence="4">Cell projection</location>
        <location evidence="4">Rhabdomere</location>
    </subcellularLocation>
</comment>
<dbReference type="Gene3D" id="3.10.20.90">
    <property type="entry name" value="Phosphatidylinositol 3-kinase Catalytic Subunit, Chain A, domain 1"/>
    <property type="match status" value="1"/>
</dbReference>
<sequence>MIERSLPISINGIRESEGEIDNIQQTMDQQQPATVKFLDSTKHIFYVSKKADGGELFDKVCAFLGLIEKDYFGLCFIDSDGNQQWIYEDKRISKQLKGNPWNFNFQVKFYPTEPATLAGDKTRHLLSLQVRQDISTGRLPATLATHALLGSYVAQSVLGDYEPSLQYIDFLRSCNLAPMPNETLYEKIEELHKHHKGETSAEADLHYLENAKKLSMYGVHLFNAKDGKGTPVQIGISAHGINIYLDQIRVHRFLWQNIIKIGYRRNVFMIKVKPGELEKNESTVAFKLSDYEGAKRVWKCGVEHHTFFRLIQPEEKPHKGLFRWSSTRFRYQGRTQFQSKMASQMFCNVRPVQRSQSVRLTANDRDVPVPVSTSQTLPLMYSESGTGRELEWDSSQMISPEKIYSKHVTEATQKRENNAMQNGAEVGNTNNTSGKPLHSIHSSVIFTTSVTTATTATNSAAITTTITPPTTTVTSTSPITEYFERPLSPHVSPRSIKITRDAGLTTHEFSDGGFHGYVSDNLSDSRPSISALRRGKNTEFFIVKDKAVVYHPGHYEEEVTGSHSRRFREPPVEPDDDFVLVHRPKLGSTGKIFHQNGAETDILIKEEDIETYPLRHVDDISRPDFLRSTSRNKDFKVFEHEKYLKTDDVADKPRKNIVQMVNKEKYLTNEKESILHTGRSMEPLGADAYVYNQGFYDARDPSRIDIDEKDNVQDWLRCYKKPEKSPTKLLKDKNAEIKEKNMVDESRFVDDQENKTKKIALIHVKQPRYEKQVVQTSYYNAESSEREPERTAYLKESKPVTSGIKANKSFGNDTKEEGYDYTQLKQTCHLFVGTSDSCRVRPGAYGMPSTSYGELLHNIKREKELPSLPIREYVTVYHSGMSVVKDRKHRKFLIRKEQQKATSSEASADEEMQTDKGKKWTAILDISGADKSDLTNGGDVEKRPVNEEIRRKYMTQNMKEKEYLDQMKPDRTVDSKMQKSTQNVKSEGAHQKMKAVLHFDEGHSSNTKKGTFLKKADESKNEHTIRPIFSVSGIGKSVEKSKKAELPEQSCSVHILDNTPPSANLSRVNEISFQPLHLSMEIQNQIQNVSRNYRTFKRAKHKGTVEFVGKENINPESYKLECTPYEGPLEITNFAKELHFAPIHKYSAVYHHGNTYVKSRKIDKRKNAEDIQNEKKPGILGAKSTAVLYLNENNFDAEHHEEEKNNSEAFLTKNKDQGTMYSAKIAYKIPRRKPKKHPFKYRTVSGDIEIVEKSFVKPETYNLISVPYDGPLSCLQYAKELSFTPLRECTAAYHSGISQKKTRFHDSSTESSSNSSFSSNSSSSSSSAFISKKHEERKKKAILYVTSNNERDTTDVITESPIRKGIFTFWRKAVHAEKGGFSDDKKDKLEASPKPHLIQQQLELPSDFIASQATSSSPQIISTVLVKNSVEEPRNNLHVKSENKKMSANLYVRNEPSTASGKDNGKHGKFNLLHFWRSTDKGNKLNSEIADMNNSEEPLNHTFNFDSSREKTNVQLTTKAKKEPIIYVINKDESELTRSVDMKEGSLNHSPVSLPSQNSKANMETKKNAIIYLERNTDFSDGATLNLNGSPGIFRQENAAVAMNEISSHTLPKNNESVKLGSTEKSHLVDRNSTRLPENVNDSIGSTLKKRDKSDGIGYIARIKIKHKMRNAGNDLQQDSDLKAKHTNASDDDISKKSTLVVKGFHLRGPPCDLKPKIAVHSSTKYEPEKDAHITEVLETGEVMITERKEADFPDSADKLMPCEKLKVKKSTEGGIILKENKKDSGKSTRGSFFSSLWRGSKLKSNDKDEHQKQKKLTEKNIYAAESGVVGTISPTNELKYNIPRTKVILDSDKPLSNVNKVEWQTRQGFIPVYDFSYVPNFPILLDDTEVAAKTVADDLIKQVKLGGKDDSIITEIINKAGEQKESELKQRFNRRLKDKEECSDMFVSSEDQNESWKQEQSAVMGERALMEKAPEIVGSGRLLHGSGISGGETSHEPYIFTQTPPDIPVLVAHDTDSKNPGGFVEQINRQVTQVITKTSPPSDIRKKLKKEKKSKIGASPRENECSNAESDVSSHYDSSFNQKRENKPEVTGGLPSDEAKLDDQRMLLKELKKEMYDPMNVEPVPAAHLADVDGSLHHTSIKSWQETINGPEEVVTSIDHQGNITKKRIMTSHTVQQHTYQTSNASGQNGDSELNVIEITEESLNKSVVSFQRPVAETMVDKVTHEPTSGLDEINGNDYSDIQGELVSSRTVTQGNRTIETITYKTEKNGTVETHVEHRVTIHSCDDIDHDAELSQAILEATNMNPDMTVEKIEVKHESQC</sequence>
<dbReference type="SUPFAM" id="SSF50729">
    <property type="entry name" value="PH domain-like"/>
    <property type="match status" value="1"/>
</dbReference>
<dbReference type="GO" id="GO:0005856">
    <property type="term" value="C:cytoskeleton"/>
    <property type="evidence" value="ECO:0007669"/>
    <property type="project" value="InterPro"/>
</dbReference>
<dbReference type="FunFam" id="2.30.29.30:FF:000002">
    <property type="entry name" value="Band 4.1-like protein 5 isoform 1"/>
    <property type="match status" value="1"/>
</dbReference>
<feature type="compositionally biased region" description="Polar residues" evidence="5">
    <location>
        <begin position="2066"/>
        <end position="2082"/>
    </location>
</feature>
<dbReference type="Pfam" id="PF05902">
    <property type="entry name" value="4_1_CTD"/>
    <property type="match status" value="1"/>
</dbReference>